<comment type="caution">
    <text evidence="1">The sequence shown here is derived from an EMBL/GenBank/DDBJ whole genome shotgun (WGS) entry which is preliminary data.</text>
</comment>
<name>A0ABS3FTG4_9CYAN</name>
<dbReference type="Proteomes" id="UP000664844">
    <property type="component" value="Unassembled WGS sequence"/>
</dbReference>
<gene>
    <name evidence="1" type="ORF">J0895_15155</name>
</gene>
<protein>
    <submittedName>
        <fullName evidence="1">Uncharacterized protein</fullName>
    </submittedName>
</protein>
<evidence type="ECO:0000313" key="2">
    <source>
        <dbReference type="Proteomes" id="UP000664844"/>
    </source>
</evidence>
<dbReference type="EMBL" id="JAFLQW010000405">
    <property type="protein sequence ID" value="MBO0350410.1"/>
    <property type="molecule type" value="Genomic_DNA"/>
</dbReference>
<dbReference type="NCBIfam" id="NF040657">
    <property type="entry name" value="immun_SitI3"/>
    <property type="match status" value="1"/>
</dbReference>
<keyword evidence="2" id="KW-1185">Reference proteome</keyword>
<organism evidence="1 2">
    <name type="scientific">Phormidium pseudopriestleyi FRX01</name>
    <dbReference type="NCBI Taxonomy" id="1759528"/>
    <lineage>
        <taxon>Bacteria</taxon>
        <taxon>Bacillati</taxon>
        <taxon>Cyanobacteriota</taxon>
        <taxon>Cyanophyceae</taxon>
        <taxon>Oscillatoriophycideae</taxon>
        <taxon>Oscillatoriales</taxon>
        <taxon>Oscillatoriaceae</taxon>
        <taxon>Phormidium</taxon>
    </lineage>
</organism>
<evidence type="ECO:0000313" key="1">
    <source>
        <dbReference type="EMBL" id="MBO0350410.1"/>
    </source>
</evidence>
<dbReference type="RefSeq" id="WP_207088889.1">
    <property type="nucleotide sequence ID" value="NZ_JAFLQW010000405.1"/>
</dbReference>
<dbReference type="InterPro" id="IPR049799">
    <property type="entry name" value="SitI3-like"/>
</dbReference>
<proteinExistence type="predicted"/>
<accession>A0ABS3FTG4</accession>
<sequence>MSLEYELRIVTDWQPLDVLKLLSQELELEWEESRLFGPGIVLGATLETEHRQSIMMETFGFKPTLDLWFWLDSQENYQRGKQILLEASMLVLRHLSGDAVLLFNSESTVLQRISGPLIFNEKIPLTSRDEIEKFNQPFYIKPLRSLLLYDRRTTLAVDNPIYSQLQAVATARGQSPTRLANEAIAFYLREIVRVDRGIATPTSPSEPCMRLSPHTAPQ</sequence>
<reference evidence="1 2" key="1">
    <citation type="submission" date="2021-03" db="EMBL/GenBank/DDBJ databases">
        <title>Metabolic Capacity of the Antarctic Cyanobacterium Phormidium pseudopriestleyi that Sustains Oxygenic Photosynthesis in the Presence of Hydrogen Sulfide.</title>
        <authorList>
            <person name="Lumian J.E."/>
            <person name="Jungblut A.D."/>
            <person name="Dillon M.L."/>
            <person name="Hawes I."/>
            <person name="Doran P.T."/>
            <person name="Mackey T.J."/>
            <person name="Dick G.J."/>
            <person name="Grettenberger C.L."/>
            <person name="Sumner D.Y."/>
        </authorList>
    </citation>
    <scope>NUCLEOTIDE SEQUENCE [LARGE SCALE GENOMIC DNA]</scope>
    <source>
        <strain evidence="1 2">FRX01</strain>
    </source>
</reference>